<feature type="transmembrane region" description="Helical" evidence="6">
    <location>
        <begin position="166"/>
        <end position="185"/>
    </location>
</feature>
<keyword evidence="3 6" id="KW-1133">Transmembrane helix</keyword>
<evidence type="ECO:0000256" key="6">
    <source>
        <dbReference type="SAM" id="Phobius"/>
    </source>
</evidence>
<gene>
    <name evidence="7" type="ORF">yc1106_09468</name>
</gene>
<evidence type="ECO:0000313" key="8">
    <source>
        <dbReference type="Proteomes" id="UP001056012"/>
    </source>
</evidence>
<name>A0A9Q9DXR0_CURCL</name>
<comment type="subcellular location">
    <subcellularLocation>
        <location evidence="1">Membrane</location>
        <topology evidence="1">Multi-pass membrane protein</topology>
    </subcellularLocation>
</comment>
<feature type="transmembrane region" description="Helical" evidence="6">
    <location>
        <begin position="322"/>
        <end position="341"/>
    </location>
</feature>
<keyword evidence="2 6" id="KW-0812">Transmembrane</keyword>
<dbReference type="Gene3D" id="1.20.1250.20">
    <property type="entry name" value="MFS general substrate transporter like domains"/>
    <property type="match status" value="1"/>
</dbReference>
<dbReference type="OrthoDB" id="196103at2759"/>
<reference evidence="7" key="1">
    <citation type="submission" date="2021-12" db="EMBL/GenBank/DDBJ databases">
        <title>Curvularia clavata genome.</title>
        <authorList>
            <person name="Cao Y."/>
        </authorList>
    </citation>
    <scope>NUCLEOTIDE SEQUENCE</scope>
    <source>
        <strain evidence="7">Yc1106</strain>
    </source>
</reference>
<dbReference type="EMBL" id="CP089280">
    <property type="protein sequence ID" value="USP82194.1"/>
    <property type="molecule type" value="Genomic_DNA"/>
</dbReference>
<keyword evidence="4 6" id="KW-0472">Membrane</keyword>
<evidence type="ECO:0000256" key="5">
    <source>
        <dbReference type="SAM" id="MobiDB-lite"/>
    </source>
</evidence>
<feature type="transmembrane region" description="Helical" evidence="6">
    <location>
        <begin position="70"/>
        <end position="90"/>
    </location>
</feature>
<evidence type="ECO:0000256" key="3">
    <source>
        <dbReference type="ARBA" id="ARBA00022989"/>
    </source>
</evidence>
<dbReference type="InterPro" id="IPR011701">
    <property type="entry name" value="MFS"/>
</dbReference>
<feature type="transmembrane region" description="Helical" evidence="6">
    <location>
        <begin position="257"/>
        <end position="273"/>
    </location>
</feature>
<dbReference type="InterPro" id="IPR036259">
    <property type="entry name" value="MFS_trans_sf"/>
</dbReference>
<dbReference type="GO" id="GO:0022857">
    <property type="term" value="F:transmembrane transporter activity"/>
    <property type="evidence" value="ECO:0007669"/>
    <property type="project" value="InterPro"/>
</dbReference>
<dbReference type="InterPro" id="IPR051617">
    <property type="entry name" value="UNC-93-like_regulator"/>
</dbReference>
<dbReference type="PANTHER" id="PTHR23294">
    <property type="entry name" value="ET TRANSLATION PRODUCT-RELATED"/>
    <property type="match status" value="1"/>
</dbReference>
<dbReference type="Pfam" id="PF07690">
    <property type="entry name" value="MFS_1"/>
    <property type="match status" value="1"/>
</dbReference>
<feature type="region of interest" description="Disordered" evidence="5">
    <location>
        <begin position="1"/>
        <end position="23"/>
    </location>
</feature>
<feature type="transmembrane region" description="Helical" evidence="6">
    <location>
        <begin position="97"/>
        <end position="113"/>
    </location>
</feature>
<feature type="transmembrane region" description="Helical" evidence="6">
    <location>
        <begin position="125"/>
        <end position="145"/>
    </location>
</feature>
<dbReference type="VEuPathDB" id="FungiDB:yc1106_09468"/>
<dbReference type="GO" id="GO:0016020">
    <property type="term" value="C:membrane"/>
    <property type="evidence" value="ECO:0007669"/>
    <property type="project" value="UniProtKB-SubCell"/>
</dbReference>
<evidence type="ECO:0000313" key="7">
    <source>
        <dbReference type="EMBL" id="USP82194.1"/>
    </source>
</evidence>
<evidence type="ECO:0000256" key="2">
    <source>
        <dbReference type="ARBA" id="ARBA00022692"/>
    </source>
</evidence>
<sequence length="485" mass="53540">MAATEAAVKRPSHEDVSLPTSQAPSTSEFKRKWYRSTLFNAFVIGGVGFMAPGLWNAMNDLGAAGALDPYLVNAANALIFGIMGFLCLFGGPIANRIGLAWTLFLGAVGYPIYSAGLYTNNRFGNVWFVLVGAVACGISAGLFWVSEGTVALGYPEPGKRGKYMNIWLWFRTGGPLVGGAIVLALNNDASAKKKGKVGYQAYLVFIALQCVACPLALALSPPEKVQRSDGSKVIIKAENSFKAEIKALWRTCTRKDVLLLLPIFYAAYFNQYNGNYKTYYFGVRARALMGFVGNFGTLLSSQLISMFLDYKRLQVKQRITFGFYYVIVLHVIAWTYGWVIQEKYTRHPPVLDWEDSGFTEGFFVIILWEFARQALQNWLYYLLATKTDNISELSRFSGILRGQESFGQAVAFGLNTKKWKGGRVPLAVNTILLGLAVYPTWLVVRDHVPVEAADSVADEVSIERVPTLEDKQTFAKGEALGAKAL</sequence>
<dbReference type="AlphaFoldDB" id="A0A9Q9DXR0"/>
<dbReference type="PANTHER" id="PTHR23294:SF56">
    <property type="entry name" value="DUF895 DOMAIN MEMBRANE PROTEIN"/>
    <property type="match status" value="1"/>
</dbReference>
<evidence type="ECO:0000256" key="1">
    <source>
        <dbReference type="ARBA" id="ARBA00004141"/>
    </source>
</evidence>
<protein>
    <submittedName>
        <fullName evidence="7">MFS general substrate transporter</fullName>
    </submittedName>
</protein>
<feature type="transmembrane region" description="Helical" evidence="6">
    <location>
        <begin position="38"/>
        <end position="58"/>
    </location>
</feature>
<feature type="compositionally biased region" description="Basic and acidic residues" evidence="5">
    <location>
        <begin position="7"/>
        <end position="16"/>
    </location>
</feature>
<feature type="transmembrane region" description="Helical" evidence="6">
    <location>
        <begin position="197"/>
        <end position="219"/>
    </location>
</feature>
<dbReference type="Proteomes" id="UP001056012">
    <property type="component" value="Chromosome 7"/>
</dbReference>
<proteinExistence type="predicted"/>
<feature type="transmembrane region" description="Helical" evidence="6">
    <location>
        <begin position="285"/>
        <end position="310"/>
    </location>
</feature>
<organism evidence="7 8">
    <name type="scientific">Curvularia clavata</name>
    <dbReference type="NCBI Taxonomy" id="95742"/>
    <lineage>
        <taxon>Eukaryota</taxon>
        <taxon>Fungi</taxon>
        <taxon>Dikarya</taxon>
        <taxon>Ascomycota</taxon>
        <taxon>Pezizomycotina</taxon>
        <taxon>Dothideomycetes</taxon>
        <taxon>Pleosporomycetidae</taxon>
        <taxon>Pleosporales</taxon>
        <taxon>Pleosporineae</taxon>
        <taxon>Pleosporaceae</taxon>
        <taxon>Curvularia</taxon>
    </lineage>
</organism>
<keyword evidence="8" id="KW-1185">Reference proteome</keyword>
<accession>A0A9Q9DXR0</accession>
<evidence type="ECO:0000256" key="4">
    <source>
        <dbReference type="ARBA" id="ARBA00023136"/>
    </source>
</evidence>
<dbReference type="SUPFAM" id="SSF103473">
    <property type="entry name" value="MFS general substrate transporter"/>
    <property type="match status" value="1"/>
</dbReference>